<dbReference type="EMBL" id="BAABEY010000024">
    <property type="protein sequence ID" value="GAA4440140.1"/>
    <property type="molecule type" value="Genomic_DNA"/>
</dbReference>
<proteinExistence type="predicted"/>
<dbReference type="InterPro" id="IPR024775">
    <property type="entry name" value="DinB-like"/>
</dbReference>
<accession>A0ABP8LY54</accession>
<evidence type="ECO:0000259" key="1">
    <source>
        <dbReference type="Pfam" id="PF12867"/>
    </source>
</evidence>
<feature type="domain" description="DinB-like" evidence="1">
    <location>
        <begin position="15"/>
        <end position="175"/>
    </location>
</feature>
<keyword evidence="3" id="KW-1185">Reference proteome</keyword>
<reference evidence="3" key="1">
    <citation type="journal article" date="2019" name="Int. J. Syst. Evol. Microbiol.">
        <title>The Global Catalogue of Microorganisms (GCM) 10K type strain sequencing project: providing services to taxonomists for standard genome sequencing and annotation.</title>
        <authorList>
            <consortium name="The Broad Institute Genomics Platform"/>
            <consortium name="The Broad Institute Genome Sequencing Center for Infectious Disease"/>
            <person name="Wu L."/>
            <person name="Ma J."/>
        </authorList>
    </citation>
    <scope>NUCLEOTIDE SEQUENCE [LARGE SCALE GENOMIC DNA]</scope>
    <source>
        <strain evidence="3">JCM 31920</strain>
    </source>
</reference>
<evidence type="ECO:0000313" key="2">
    <source>
        <dbReference type="EMBL" id="GAA4440140.1"/>
    </source>
</evidence>
<comment type="caution">
    <text evidence="2">The sequence shown here is derived from an EMBL/GenBank/DDBJ whole genome shotgun (WGS) entry which is preliminary data.</text>
</comment>
<dbReference type="Gene3D" id="1.20.120.450">
    <property type="entry name" value="dinb family like domain"/>
    <property type="match status" value="1"/>
</dbReference>
<organism evidence="2 3">
    <name type="scientific">Ravibacter arvi</name>
    <dbReference type="NCBI Taxonomy" id="2051041"/>
    <lineage>
        <taxon>Bacteria</taxon>
        <taxon>Pseudomonadati</taxon>
        <taxon>Bacteroidota</taxon>
        <taxon>Cytophagia</taxon>
        <taxon>Cytophagales</taxon>
        <taxon>Spirosomataceae</taxon>
        <taxon>Ravibacter</taxon>
    </lineage>
</organism>
<protein>
    <submittedName>
        <fullName evidence="2">DinB family protein</fullName>
    </submittedName>
</protein>
<gene>
    <name evidence="2" type="ORF">GCM10023091_23340</name>
</gene>
<dbReference type="Pfam" id="PF12867">
    <property type="entry name" value="DinB_2"/>
    <property type="match status" value="1"/>
</dbReference>
<sequence length="189" mass="22377">MKYKSLELLRQLEKQTRDHLDFVTSLKMMPEEELNRRPVDGAWNILECLQHLNLYGEFYLGEISVRMGRSDSKPAVDFKSGLLGNYFARSILPRDKTKKMKTFREMDPIYAGLTADVIDVFLDQLENLLRLLEQAESKDLNRIRIRLSFSRLFRLRLGDMFRFLVNHNVRHIVQIRNILSSRSRAESYH</sequence>
<dbReference type="InterPro" id="IPR034660">
    <property type="entry name" value="DinB/YfiT-like"/>
</dbReference>
<evidence type="ECO:0000313" key="3">
    <source>
        <dbReference type="Proteomes" id="UP001501508"/>
    </source>
</evidence>
<name>A0ABP8LY54_9BACT</name>
<dbReference type="RefSeq" id="WP_345029224.1">
    <property type="nucleotide sequence ID" value="NZ_BAABEY010000024.1"/>
</dbReference>
<dbReference type="Proteomes" id="UP001501508">
    <property type="component" value="Unassembled WGS sequence"/>
</dbReference>
<dbReference type="SUPFAM" id="SSF109854">
    <property type="entry name" value="DinB/YfiT-like putative metalloenzymes"/>
    <property type="match status" value="1"/>
</dbReference>